<dbReference type="InterPro" id="IPR011711">
    <property type="entry name" value="GntR_C"/>
</dbReference>
<evidence type="ECO:0000256" key="3">
    <source>
        <dbReference type="ARBA" id="ARBA00023163"/>
    </source>
</evidence>
<dbReference type="SUPFAM" id="SSF48008">
    <property type="entry name" value="GntR ligand-binding domain-like"/>
    <property type="match status" value="1"/>
</dbReference>
<gene>
    <name evidence="5" type="ORF">B5P45_10065</name>
</gene>
<dbReference type="EMBL" id="MZMT01000025">
    <property type="protein sequence ID" value="PIO44996.1"/>
    <property type="molecule type" value="Genomic_DNA"/>
</dbReference>
<accession>A0A2N9VZS8</accession>
<dbReference type="SMART" id="SM00895">
    <property type="entry name" value="FCD"/>
    <property type="match status" value="1"/>
</dbReference>
<dbReference type="PANTHER" id="PTHR43537:SF53">
    <property type="entry name" value="HTH-TYPE TRANSCRIPTIONAL REPRESSOR NANR"/>
    <property type="match status" value="1"/>
</dbReference>
<dbReference type="KEGG" id="pht:BLM14_21705"/>
<dbReference type="Pfam" id="PF00392">
    <property type="entry name" value="GntR"/>
    <property type="match status" value="1"/>
</dbReference>
<dbReference type="SMART" id="SM00345">
    <property type="entry name" value="HTH_GNTR"/>
    <property type="match status" value="1"/>
</dbReference>
<keyword evidence="6" id="KW-1185">Reference proteome</keyword>
<dbReference type="InterPro" id="IPR000524">
    <property type="entry name" value="Tscrpt_reg_HTH_GntR"/>
</dbReference>
<evidence type="ECO:0000313" key="5">
    <source>
        <dbReference type="EMBL" id="PIO44996.1"/>
    </source>
</evidence>
<dbReference type="AlphaFoldDB" id="A0A2N9VZS8"/>
<organism evidence="5 6">
    <name type="scientific">Phyllobacterium zundukense</name>
    <dbReference type="NCBI Taxonomy" id="1867719"/>
    <lineage>
        <taxon>Bacteria</taxon>
        <taxon>Pseudomonadati</taxon>
        <taxon>Pseudomonadota</taxon>
        <taxon>Alphaproteobacteria</taxon>
        <taxon>Hyphomicrobiales</taxon>
        <taxon>Phyllobacteriaceae</taxon>
        <taxon>Phyllobacterium</taxon>
    </lineage>
</organism>
<dbReference type="Pfam" id="PF07729">
    <property type="entry name" value="FCD"/>
    <property type="match status" value="1"/>
</dbReference>
<keyword evidence="2" id="KW-0238">DNA-binding</keyword>
<dbReference type="InterPro" id="IPR036388">
    <property type="entry name" value="WH-like_DNA-bd_sf"/>
</dbReference>
<feature type="domain" description="HTH gntR-type" evidence="4">
    <location>
        <begin position="11"/>
        <end position="79"/>
    </location>
</feature>
<dbReference type="GO" id="GO:0003677">
    <property type="term" value="F:DNA binding"/>
    <property type="evidence" value="ECO:0007669"/>
    <property type="project" value="UniProtKB-KW"/>
</dbReference>
<dbReference type="RefSeq" id="WP_100002004.1">
    <property type="nucleotide sequence ID" value="NZ_CP017941.1"/>
</dbReference>
<name>A0A2N9VZS8_9HYPH</name>
<dbReference type="OrthoDB" id="9028214at2"/>
<protein>
    <submittedName>
        <fullName evidence="5">GntR family transcriptional regulator</fullName>
    </submittedName>
</protein>
<dbReference type="Gene3D" id="1.20.120.530">
    <property type="entry name" value="GntR ligand-binding domain-like"/>
    <property type="match status" value="1"/>
</dbReference>
<dbReference type="CDD" id="cd07377">
    <property type="entry name" value="WHTH_GntR"/>
    <property type="match status" value="1"/>
</dbReference>
<dbReference type="GO" id="GO:0003700">
    <property type="term" value="F:DNA-binding transcription factor activity"/>
    <property type="evidence" value="ECO:0007669"/>
    <property type="project" value="InterPro"/>
</dbReference>
<sequence length="236" mass="26732">MKNLDDRIVRRKLSDEVFDRLHDLIASGEVGPGDEMPSERDLMERFGVGRPAIREAMQSLHNIGLISISHGERAKVSALTPRTMFKQIDVVARMLMLTSPESLEHLKGTRLFYERGLVRIAAERATTADIDALETILTSQKSHYGNSELFIDDDIAFHRKIASISGNPILEALSESLLKWLFEYHIEMLIWTGKENVTLQEHAAILDCIKARDPDAAERAMVIHIERSRGLYAVKR</sequence>
<dbReference type="PANTHER" id="PTHR43537">
    <property type="entry name" value="TRANSCRIPTIONAL REGULATOR, GNTR FAMILY"/>
    <property type="match status" value="1"/>
</dbReference>
<dbReference type="InterPro" id="IPR036390">
    <property type="entry name" value="WH_DNA-bd_sf"/>
</dbReference>
<dbReference type="Proteomes" id="UP000232163">
    <property type="component" value="Unassembled WGS sequence"/>
</dbReference>
<keyword evidence="1" id="KW-0805">Transcription regulation</keyword>
<dbReference type="Gene3D" id="1.10.10.10">
    <property type="entry name" value="Winged helix-like DNA-binding domain superfamily/Winged helix DNA-binding domain"/>
    <property type="match status" value="1"/>
</dbReference>
<evidence type="ECO:0000259" key="4">
    <source>
        <dbReference type="PROSITE" id="PS50949"/>
    </source>
</evidence>
<comment type="caution">
    <text evidence="5">The sequence shown here is derived from an EMBL/GenBank/DDBJ whole genome shotgun (WGS) entry which is preliminary data.</text>
</comment>
<dbReference type="SUPFAM" id="SSF46785">
    <property type="entry name" value="Winged helix' DNA-binding domain"/>
    <property type="match status" value="1"/>
</dbReference>
<evidence type="ECO:0000313" key="6">
    <source>
        <dbReference type="Proteomes" id="UP000232163"/>
    </source>
</evidence>
<keyword evidence="3" id="KW-0804">Transcription</keyword>
<proteinExistence type="predicted"/>
<dbReference type="PRINTS" id="PR00035">
    <property type="entry name" value="HTHGNTR"/>
</dbReference>
<evidence type="ECO:0000256" key="2">
    <source>
        <dbReference type="ARBA" id="ARBA00023125"/>
    </source>
</evidence>
<dbReference type="InterPro" id="IPR008920">
    <property type="entry name" value="TF_FadR/GntR_C"/>
</dbReference>
<dbReference type="PROSITE" id="PS50949">
    <property type="entry name" value="HTH_GNTR"/>
    <property type="match status" value="1"/>
</dbReference>
<reference evidence="6" key="1">
    <citation type="journal article" date="2017" name="Int J Environ Stud">
        <title>Does the Miocene-Pliocene relict legume Oxytropis triphylla form nitrogen-fixing nodules with a combination of bacterial strains?</title>
        <authorList>
            <person name="Safronova V."/>
            <person name="Belimov A."/>
            <person name="Sazanova A."/>
            <person name="Kuznetsova I."/>
            <person name="Popova J."/>
            <person name="Andronov E."/>
            <person name="Verkhozina A."/>
            <person name="Tikhonovich I."/>
        </authorList>
    </citation>
    <scope>NUCLEOTIDE SEQUENCE [LARGE SCALE GENOMIC DNA]</scope>
    <source>
        <strain evidence="6">Tri-38</strain>
    </source>
</reference>
<dbReference type="NCBIfam" id="NF003011">
    <property type="entry name" value="PRK03837.1"/>
    <property type="match status" value="1"/>
</dbReference>
<evidence type="ECO:0000256" key="1">
    <source>
        <dbReference type="ARBA" id="ARBA00023015"/>
    </source>
</evidence>